<proteinExistence type="predicted"/>
<name>A0AAN8S4H0_POLSC</name>
<evidence type="ECO:0000313" key="2">
    <source>
        <dbReference type="Proteomes" id="UP001372834"/>
    </source>
</evidence>
<dbReference type="EMBL" id="JAWJWE010000038">
    <property type="protein sequence ID" value="KAK6623495.1"/>
    <property type="molecule type" value="Genomic_DNA"/>
</dbReference>
<evidence type="ECO:0000313" key="1">
    <source>
        <dbReference type="EMBL" id="KAK6623495.1"/>
    </source>
</evidence>
<sequence>MKRDRVSPIPLQQMHTVKRVVVVKVISMQDQKNVHKAPRVRSVPVTEATKEGQWCSEVLGGGRHLSDKDLRKVDGKAVAVVVTGYANGRGGTGEQQEKLPLKEGNCGTEMEVNFLEAKKEPEVAMNKI</sequence>
<comment type="caution">
    <text evidence="1">The sequence shown here is derived from an EMBL/GenBank/DDBJ whole genome shotgun (WGS) entry which is preliminary data.</text>
</comment>
<reference evidence="1 2" key="1">
    <citation type="submission" date="2023-10" db="EMBL/GenBank/DDBJ databases">
        <title>Genomes of two closely related lineages of the louse Polyplax serrata with different host specificities.</title>
        <authorList>
            <person name="Martinu J."/>
            <person name="Tarabai H."/>
            <person name="Stefka J."/>
            <person name="Hypsa V."/>
        </authorList>
    </citation>
    <scope>NUCLEOTIDE SEQUENCE [LARGE SCALE GENOMIC DNA]</scope>
    <source>
        <strain evidence="1">HR10_N</strain>
    </source>
</reference>
<dbReference type="AlphaFoldDB" id="A0AAN8S4H0"/>
<protein>
    <submittedName>
        <fullName evidence="1">Uncharacterized protein</fullName>
    </submittedName>
</protein>
<gene>
    <name evidence="1" type="ORF">RUM43_009347</name>
</gene>
<accession>A0AAN8S4H0</accession>
<organism evidence="1 2">
    <name type="scientific">Polyplax serrata</name>
    <name type="common">Common mouse louse</name>
    <dbReference type="NCBI Taxonomy" id="468196"/>
    <lineage>
        <taxon>Eukaryota</taxon>
        <taxon>Metazoa</taxon>
        <taxon>Ecdysozoa</taxon>
        <taxon>Arthropoda</taxon>
        <taxon>Hexapoda</taxon>
        <taxon>Insecta</taxon>
        <taxon>Pterygota</taxon>
        <taxon>Neoptera</taxon>
        <taxon>Paraneoptera</taxon>
        <taxon>Psocodea</taxon>
        <taxon>Troctomorpha</taxon>
        <taxon>Phthiraptera</taxon>
        <taxon>Anoplura</taxon>
        <taxon>Polyplacidae</taxon>
        <taxon>Polyplax</taxon>
    </lineage>
</organism>
<dbReference type="Proteomes" id="UP001372834">
    <property type="component" value="Unassembled WGS sequence"/>
</dbReference>